<feature type="compositionally biased region" description="Polar residues" evidence="1">
    <location>
        <begin position="463"/>
        <end position="477"/>
    </location>
</feature>
<dbReference type="AlphaFoldDB" id="A0A9P6DPI4"/>
<comment type="caution">
    <text evidence="2">The sequence shown here is derived from an EMBL/GenBank/DDBJ whole genome shotgun (WGS) entry which is preliminary data.</text>
</comment>
<reference evidence="2" key="1">
    <citation type="journal article" date="2020" name="Nat. Commun.">
        <title>Large-scale genome sequencing of mycorrhizal fungi provides insights into the early evolution of symbiotic traits.</title>
        <authorList>
            <person name="Miyauchi S."/>
            <person name="Kiss E."/>
            <person name="Kuo A."/>
            <person name="Drula E."/>
            <person name="Kohler A."/>
            <person name="Sanchez-Garcia M."/>
            <person name="Morin E."/>
            <person name="Andreopoulos B."/>
            <person name="Barry K.W."/>
            <person name="Bonito G."/>
            <person name="Buee M."/>
            <person name="Carver A."/>
            <person name="Chen C."/>
            <person name="Cichocki N."/>
            <person name="Clum A."/>
            <person name="Culley D."/>
            <person name="Crous P.W."/>
            <person name="Fauchery L."/>
            <person name="Girlanda M."/>
            <person name="Hayes R.D."/>
            <person name="Keri Z."/>
            <person name="LaButti K."/>
            <person name="Lipzen A."/>
            <person name="Lombard V."/>
            <person name="Magnuson J."/>
            <person name="Maillard F."/>
            <person name="Murat C."/>
            <person name="Nolan M."/>
            <person name="Ohm R.A."/>
            <person name="Pangilinan J."/>
            <person name="Pereira M.F."/>
            <person name="Perotto S."/>
            <person name="Peter M."/>
            <person name="Pfister S."/>
            <person name="Riley R."/>
            <person name="Sitrit Y."/>
            <person name="Stielow J.B."/>
            <person name="Szollosi G."/>
            <person name="Zifcakova L."/>
            <person name="Stursova M."/>
            <person name="Spatafora J.W."/>
            <person name="Tedersoo L."/>
            <person name="Vaario L.M."/>
            <person name="Yamada A."/>
            <person name="Yan M."/>
            <person name="Wang P."/>
            <person name="Xu J."/>
            <person name="Bruns T."/>
            <person name="Baldrian P."/>
            <person name="Vilgalys R."/>
            <person name="Dunand C."/>
            <person name="Henrissat B."/>
            <person name="Grigoriev I.V."/>
            <person name="Hibbett D."/>
            <person name="Nagy L.G."/>
            <person name="Martin F.M."/>
        </authorList>
    </citation>
    <scope>NUCLEOTIDE SEQUENCE</scope>
    <source>
        <strain evidence="2">UP504</strain>
    </source>
</reference>
<feature type="region of interest" description="Disordered" evidence="1">
    <location>
        <begin position="527"/>
        <end position="581"/>
    </location>
</feature>
<feature type="region of interest" description="Disordered" evidence="1">
    <location>
        <begin position="451"/>
        <end position="481"/>
    </location>
</feature>
<sequence>MAHPAMNNASPRDSPTANFTPRQEFVKAPIVPHAFGLVSFNGSGILRLANFSVNVTQAVRRALWDEIRDFREDADLAVCELLLAGRPFSGRSVRQEHIALDAISAILSQHYFLVTPIDYGRIYLDKLTLVFSRALIPRSAPQPERRIVFGISFVSSSSLRVVSPPLSLTPAILQVVRSTWPHGVVNEKWDNEGSYTFKLKPSTLERNSMTHIFALLRAMDAHGLRLVTSLVLGKRSRVRDFWIFSAPAPQKSTSTSSSPGVGEHLMWKSTEQGVSQPPVPISSNTLSIPQRDISPKKVQPLSRHVRSGSSPQSPPEWPGPVSHSRHVALGDDPHVLRKESPRPITPTHAEDPFVGPSAVPEKVRSREKSTPSPPVALLAKSIHTCPPSEFTYPPNSHAVRLYPADYMPGESPKLLYSTSRPQEPVYRQVPSSAFQISPARIPWDPPIFPIDVPVRPPDPGKRTSWNTHSDLPSSNHNDPSDLLLEAFRDTSIASPARTPEESFATPSELLDHFVWAEKSGQRTIHEFPIAETDNDGVARSPKRVKPDLGHPSHPGQRPGEGPLVGFASAHPGPAVENMEGRKDVAKAKEYPLQRPTTVAGAAEILAKSGYRPTVDVPMTVRASDDVSTGPWVLIHAPGASPSSKDVSVPPPGNDQPGLPLKVIPIPIPSHGDQGAYVSSTSEERELKEPKSIKVSDPSPAEIGNPDGARTALPSSGSSNSSTPYPGTQGNYETTGEDPFGHYMKGISSKFRRNGPVPVAVTERRMLID</sequence>
<dbReference type="PANTHER" id="PTHR38696:SF1">
    <property type="entry name" value="MEDIATOR OF RNA POLYMERASE II TRANSCRIPTION SUBUNIT 13"/>
    <property type="match status" value="1"/>
</dbReference>
<evidence type="ECO:0000313" key="2">
    <source>
        <dbReference type="EMBL" id="KAF9505675.1"/>
    </source>
</evidence>
<feature type="compositionally biased region" description="Basic and acidic residues" evidence="1">
    <location>
        <begin position="328"/>
        <end position="341"/>
    </location>
</feature>
<accession>A0A9P6DPI4</accession>
<gene>
    <name evidence="2" type="ORF">BS47DRAFT_1353720</name>
</gene>
<feature type="compositionally biased region" description="Polar residues" evidence="1">
    <location>
        <begin position="270"/>
        <end position="288"/>
    </location>
</feature>
<dbReference type="EMBL" id="MU129141">
    <property type="protein sequence ID" value="KAF9505675.1"/>
    <property type="molecule type" value="Genomic_DNA"/>
</dbReference>
<evidence type="ECO:0000313" key="3">
    <source>
        <dbReference type="Proteomes" id="UP000886523"/>
    </source>
</evidence>
<feature type="compositionally biased region" description="Basic and acidic residues" evidence="1">
    <location>
        <begin position="681"/>
        <end position="693"/>
    </location>
</feature>
<dbReference type="OrthoDB" id="3358646at2759"/>
<name>A0A9P6DPI4_9AGAM</name>
<feature type="region of interest" description="Disordered" evidence="1">
    <location>
        <begin position="270"/>
        <end position="374"/>
    </location>
</feature>
<feature type="region of interest" description="Disordered" evidence="1">
    <location>
        <begin position="636"/>
        <end position="752"/>
    </location>
</feature>
<evidence type="ECO:0000256" key="1">
    <source>
        <dbReference type="SAM" id="MobiDB-lite"/>
    </source>
</evidence>
<proteinExistence type="predicted"/>
<organism evidence="2 3">
    <name type="scientific">Hydnum rufescens UP504</name>
    <dbReference type="NCBI Taxonomy" id="1448309"/>
    <lineage>
        <taxon>Eukaryota</taxon>
        <taxon>Fungi</taxon>
        <taxon>Dikarya</taxon>
        <taxon>Basidiomycota</taxon>
        <taxon>Agaricomycotina</taxon>
        <taxon>Agaricomycetes</taxon>
        <taxon>Cantharellales</taxon>
        <taxon>Hydnaceae</taxon>
        <taxon>Hydnum</taxon>
    </lineage>
</organism>
<dbReference type="Proteomes" id="UP000886523">
    <property type="component" value="Unassembled WGS sequence"/>
</dbReference>
<protein>
    <submittedName>
        <fullName evidence="2">Uncharacterized protein</fullName>
    </submittedName>
</protein>
<dbReference type="PANTHER" id="PTHR38696">
    <property type="entry name" value="MEDIATOR OF RNA POLYMERASE II TRANSCRIPTION SUBUNIT 13"/>
    <property type="match status" value="1"/>
</dbReference>
<keyword evidence="3" id="KW-1185">Reference proteome</keyword>
<feature type="compositionally biased region" description="Polar residues" evidence="1">
    <location>
        <begin position="722"/>
        <end position="733"/>
    </location>
</feature>